<dbReference type="RefSeq" id="XP_056068125.1">
    <property type="nucleotide sequence ID" value="XM_056218860.1"/>
</dbReference>
<feature type="compositionally biased region" description="Basic and acidic residues" evidence="1">
    <location>
        <begin position="15"/>
        <end position="25"/>
    </location>
</feature>
<organism evidence="2 3">
    <name type="scientific">Didymosphaeria variabile</name>
    <dbReference type="NCBI Taxonomy" id="1932322"/>
    <lineage>
        <taxon>Eukaryota</taxon>
        <taxon>Fungi</taxon>
        <taxon>Dikarya</taxon>
        <taxon>Ascomycota</taxon>
        <taxon>Pezizomycotina</taxon>
        <taxon>Dothideomycetes</taxon>
        <taxon>Pleosporomycetidae</taxon>
        <taxon>Pleosporales</taxon>
        <taxon>Massarineae</taxon>
        <taxon>Didymosphaeriaceae</taxon>
        <taxon>Didymosphaeria</taxon>
    </lineage>
</organism>
<proteinExistence type="predicted"/>
<dbReference type="EMBL" id="JAPEUX010000007">
    <property type="protein sequence ID" value="KAJ4348737.1"/>
    <property type="molecule type" value="Genomic_DNA"/>
</dbReference>
<feature type="compositionally biased region" description="Acidic residues" evidence="1">
    <location>
        <begin position="91"/>
        <end position="125"/>
    </location>
</feature>
<name>A0A9W8XF54_9PLEO</name>
<feature type="region of interest" description="Disordered" evidence="1">
    <location>
        <begin position="1"/>
        <end position="50"/>
    </location>
</feature>
<dbReference type="AlphaFoldDB" id="A0A9W8XF54"/>
<accession>A0A9W8XF54</accession>
<evidence type="ECO:0000313" key="3">
    <source>
        <dbReference type="Proteomes" id="UP001140513"/>
    </source>
</evidence>
<protein>
    <submittedName>
        <fullName evidence="2">RNA polymerase III subunit C82</fullName>
    </submittedName>
</protein>
<dbReference type="OrthoDB" id="3800281at2759"/>
<evidence type="ECO:0000256" key="1">
    <source>
        <dbReference type="SAM" id="MobiDB-lite"/>
    </source>
</evidence>
<dbReference type="GeneID" id="80913645"/>
<keyword evidence="3" id="KW-1185">Reference proteome</keyword>
<feature type="region of interest" description="Disordered" evidence="1">
    <location>
        <begin position="143"/>
        <end position="195"/>
    </location>
</feature>
<evidence type="ECO:0000313" key="2">
    <source>
        <dbReference type="EMBL" id="KAJ4348737.1"/>
    </source>
</evidence>
<reference evidence="2" key="1">
    <citation type="submission" date="2022-10" db="EMBL/GenBank/DDBJ databases">
        <title>Tapping the CABI collections for fungal endophytes: first genome assemblies for Collariella, Neodidymelliopsis, Ascochyta clinopodiicola, Didymella pomorum, Didymosphaeria variabile, Neocosmospora piperis and Neocucurbitaria cava.</title>
        <authorList>
            <person name="Hill R."/>
        </authorList>
    </citation>
    <scope>NUCLEOTIDE SEQUENCE</scope>
    <source>
        <strain evidence="2">IMI 356815</strain>
    </source>
</reference>
<feature type="compositionally biased region" description="Basic residues" evidence="1">
    <location>
        <begin position="31"/>
        <end position="48"/>
    </location>
</feature>
<comment type="caution">
    <text evidence="2">The sequence shown here is derived from an EMBL/GenBank/DDBJ whole genome shotgun (WGS) entry which is preliminary data.</text>
</comment>
<sequence>MAPVIETRRSARLAVKPETHIDPKTHARTPIQKKRTSPRNATTKKKSKPLSIDLEQIEELLAASKKKPQRPRVATNIKKDQRATPPVIEDATTEDSDDYMETDSEGSDSEDEFSMEDDSAESEDEYHEKANMSHDHIVYLNSHDLRNDPGHRYSTSSYDSRLEPGNEQYERDDFLVDDDESVEMEDSDVSDEESDADVDDLVINMERDPVRVSYRTTNGRVSVSSLFSDADNSHRSNSAVSPKTVRVVHRASQDSYSHRRSDSLFVTDLVGDPSITHQLAPWLQTSEKEVETPFIARASEDVVEEIVDSLALFSRRVNRDRPPIRLRLAAAVLEDLEIRYLLEDAIHMGLGRKRSLADGSKRLSIGPKGR</sequence>
<feature type="compositionally biased region" description="Acidic residues" evidence="1">
    <location>
        <begin position="175"/>
        <end position="195"/>
    </location>
</feature>
<dbReference type="Proteomes" id="UP001140513">
    <property type="component" value="Unassembled WGS sequence"/>
</dbReference>
<feature type="compositionally biased region" description="Basic and acidic residues" evidence="1">
    <location>
        <begin position="160"/>
        <end position="174"/>
    </location>
</feature>
<gene>
    <name evidence="2" type="primary">RPC82_2</name>
    <name evidence="2" type="ORF">N0V89_010115</name>
</gene>
<feature type="region of interest" description="Disordered" evidence="1">
    <location>
        <begin position="62"/>
        <end position="130"/>
    </location>
</feature>